<evidence type="ECO:0000313" key="1">
    <source>
        <dbReference type="EMBL" id="AOV15874.1"/>
    </source>
</evidence>
<proteinExistence type="predicted"/>
<dbReference type="InterPro" id="IPR036866">
    <property type="entry name" value="RibonucZ/Hydroxyglut_hydro"/>
</dbReference>
<organism evidence="1 2">
    <name type="scientific">Acidihalobacter aeolianus</name>
    <dbReference type="NCBI Taxonomy" id="2792603"/>
    <lineage>
        <taxon>Bacteria</taxon>
        <taxon>Pseudomonadati</taxon>
        <taxon>Pseudomonadota</taxon>
        <taxon>Gammaproteobacteria</taxon>
        <taxon>Chromatiales</taxon>
        <taxon>Ectothiorhodospiraceae</taxon>
        <taxon>Acidihalobacter</taxon>
    </lineage>
</organism>
<dbReference type="KEGG" id="aaeo:BJI67_01235"/>
<dbReference type="RefSeq" id="WP_070071474.1">
    <property type="nucleotide sequence ID" value="NZ_CP017448.1"/>
</dbReference>
<evidence type="ECO:0000313" key="2">
    <source>
        <dbReference type="Proteomes" id="UP000095342"/>
    </source>
</evidence>
<evidence type="ECO:0008006" key="3">
    <source>
        <dbReference type="Google" id="ProtNLM"/>
    </source>
</evidence>
<dbReference type="Proteomes" id="UP000095342">
    <property type="component" value="Chromosome"/>
</dbReference>
<keyword evidence="2" id="KW-1185">Reference proteome</keyword>
<dbReference type="SUPFAM" id="SSF56281">
    <property type="entry name" value="Metallo-hydrolase/oxidoreductase"/>
    <property type="match status" value="1"/>
</dbReference>
<name>A0A1D8K4L9_9GAMM</name>
<protein>
    <recommendedName>
        <fullName evidence="3">Metallo-beta-lactamase domain-containing protein</fullName>
    </recommendedName>
</protein>
<dbReference type="Gene3D" id="3.60.15.10">
    <property type="entry name" value="Ribonuclease Z/Hydroxyacylglutathione hydrolase-like"/>
    <property type="match status" value="1"/>
</dbReference>
<dbReference type="EMBL" id="CP017448">
    <property type="protein sequence ID" value="AOV15874.1"/>
    <property type="molecule type" value="Genomic_DNA"/>
</dbReference>
<dbReference type="AlphaFoldDB" id="A0A1D8K4L9"/>
<accession>A0A1D8K4L9</accession>
<gene>
    <name evidence="1" type="ORF">BJI67_01235</name>
</gene>
<reference evidence="1 2" key="1">
    <citation type="submission" date="2016-09" db="EMBL/GenBank/DDBJ databases">
        <title>Acidihalobacter prosperus V6 (DSM14174).</title>
        <authorList>
            <person name="Khaleque H.N."/>
            <person name="Ramsay J.P."/>
            <person name="Murphy R.J.T."/>
            <person name="Kaksonen A.H."/>
            <person name="Boxall N.J."/>
            <person name="Watkin E.L.J."/>
        </authorList>
    </citation>
    <scope>NUCLEOTIDE SEQUENCE [LARGE SCALE GENOMIC DNA]</scope>
    <source>
        <strain evidence="1 2">V6</strain>
    </source>
</reference>
<sequence length="208" mass="22693">MSSRLLPLGEFPDRRVYWLRGSTPAAYFIADRQARGILVNAPPFEPDLLTELQAESPLRYIFLPSQRGAAHAESWRKASGAEVLAFGVEAAAMPFKVDIELDNKSRLTRTIDFLPMSGVTEGTCAMRLKNKPGAVFFGPALSPGADGWPTLVLWPDDHSMENRLFGALGVQDLAFDYAFTDTFDPTTTRFGPGAGAAVKAAIERALED</sequence>